<protein>
    <recommendedName>
        <fullName evidence="7 8">Elongation factor P</fullName>
        <shortName evidence="7">EF-P</shortName>
    </recommendedName>
</protein>
<dbReference type="InterPro" id="IPR001059">
    <property type="entry name" value="Transl_elong_P/YeiP_cen"/>
</dbReference>
<dbReference type="Pfam" id="PF09285">
    <property type="entry name" value="Elong-fact-P_C"/>
    <property type="match status" value="1"/>
</dbReference>
<evidence type="ECO:0000256" key="9">
    <source>
        <dbReference type="RuleBase" id="RU004389"/>
    </source>
</evidence>
<evidence type="ECO:0000313" key="12">
    <source>
        <dbReference type="EMBL" id="RJP56316.1"/>
    </source>
</evidence>
<dbReference type="FunFam" id="2.40.50.140:FF:000004">
    <property type="entry name" value="Elongation factor P"/>
    <property type="match status" value="1"/>
</dbReference>
<keyword evidence="4 7" id="KW-0963">Cytoplasm</keyword>
<dbReference type="InterPro" id="IPR012340">
    <property type="entry name" value="NA-bd_OB-fold"/>
</dbReference>
<dbReference type="PROSITE" id="PS01275">
    <property type="entry name" value="EFP"/>
    <property type="match status" value="1"/>
</dbReference>
<dbReference type="InterPro" id="IPR015365">
    <property type="entry name" value="Elong-fact-P_C"/>
</dbReference>
<comment type="caution">
    <text evidence="12">The sequence shown here is derived from an EMBL/GenBank/DDBJ whole genome shotgun (WGS) entry which is preliminary data.</text>
</comment>
<evidence type="ECO:0000256" key="5">
    <source>
        <dbReference type="ARBA" id="ARBA00022768"/>
    </source>
</evidence>
<dbReference type="NCBIfam" id="NF001810">
    <property type="entry name" value="PRK00529.1"/>
    <property type="match status" value="1"/>
</dbReference>
<dbReference type="InterPro" id="IPR013185">
    <property type="entry name" value="Transl_elong_KOW-like"/>
</dbReference>
<evidence type="ECO:0000313" key="13">
    <source>
        <dbReference type="Proteomes" id="UP000266426"/>
    </source>
</evidence>
<dbReference type="InterPro" id="IPR011768">
    <property type="entry name" value="Transl_elongation_fac_P"/>
</dbReference>
<organism evidence="12 13">
    <name type="scientific">Candidatus Auribacter fodinae</name>
    <dbReference type="NCBI Taxonomy" id="2093366"/>
    <lineage>
        <taxon>Bacteria</taxon>
        <taxon>Pseudomonadati</taxon>
        <taxon>Candidatus Auribacterota</taxon>
        <taxon>Candidatus Auribacteria</taxon>
        <taxon>Candidatus Auribacterales</taxon>
        <taxon>Candidatus Auribacteraceae</taxon>
        <taxon>Candidatus Auribacter</taxon>
    </lineage>
</organism>
<feature type="domain" description="Translation elongation factor P/YeiP central" evidence="11">
    <location>
        <begin position="67"/>
        <end position="121"/>
    </location>
</feature>
<dbReference type="CDD" id="cd05794">
    <property type="entry name" value="S1_EF-P_repeat_2"/>
    <property type="match status" value="1"/>
</dbReference>
<evidence type="ECO:0000256" key="3">
    <source>
        <dbReference type="ARBA" id="ARBA00009479"/>
    </source>
</evidence>
<dbReference type="FunFam" id="2.40.50.140:FF:000009">
    <property type="entry name" value="Elongation factor P"/>
    <property type="match status" value="1"/>
</dbReference>
<dbReference type="GO" id="GO:0003746">
    <property type="term" value="F:translation elongation factor activity"/>
    <property type="evidence" value="ECO:0007669"/>
    <property type="project" value="UniProtKB-UniRule"/>
</dbReference>
<dbReference type="InterPro" id="IPR020599">
    <property type="entry name" value="Transl_elong_fac_P/YeiP"/>
</dbReference>
<dbReference type="InterPro" id="IPR013852">
    <property type="entry name" value="Transl_elong_P/YeiP_CS"/>
</dbReference>
<dbReference type="Gene3D" id="2.30.30.30">
    <property type="match status" value="1"/>
</dbReference>
<keyword evidence="6 7" id="KW-0648">Protein biosynthesis</keyword>
<name>A0A3A4QW17_9BACT</name>
<dbReference type="Proteomes" id="UP000266426">
    <property type="component" value="Unassembled WGS sequence"/>
</dbReference>
<accession>A0A3A4QW17</accession>
<dbReference type="EMBL" id="QZJZ01000097">
    <property type="protein sequence ID" value="RJP56316.1"/>
    <property type="molecule type" value="Genomic_DNA"/>
</dbReference>
<dbReference type="Gene3D" id="2.40.50.140">
    <property type="entry name" value="Nucleic acid-binding proteins"/>
    <property type="match status" value="2"/>
</dbReference>
<dbReference type="CDD" id="cd04470">
    <property type="entry name" value="S1_EF-P_repeat_1"/>
    <property type="match status" value="1"/>
</dbReference>
<dbReference type="SMART" id="SM00841">
    <property type="entry name" value="Elong-fact-P_C"/>
    <property type="match status" value="1"/>
</dbReference>
<feature type="domain" description="Elongation factor P C-terminal" evidence="10">
    <location>
        <begin position="129"/>
        <end position="184"/>
    </location>
</feature>
<evidence type="ECO:0000256" key="1">
    <source>
        <dbReference type="ARBA" id="ARBA00004496"/>
    </source>
</evidence>
<proteinExistence type="inferred from homology"/>
<evidence type="ECO:0000256" key="6">
    <source>
        <dbReference type="ARBA" id="ARBA00022917"/>
    </source>
</evidence>
<dbReference type="InterPro" id="IPR014722">
    <property type="entry name" value="Rib_uL2_dom2"/>
</dbReference>
<dbReference type="GO" id="GO:0043043">
    <property type="term" value="P:peptide biosynthetic process"/>
    <property type="evidence" value="ECO:0007669"/>
    <property type="project" value="InterPro"/>
</dbReference>
<evidence type="ECO:0000259" key="10">
    <source>
        <dbReference type="SMART" id="SM00841"/>
    </source>
</evidence>
<dbReference type="HAMAP" id="MF_00141">
    <property type="entry name" value="EF_P"/>
    <property type="match status" value="1"/>
</dbReference>
<comment type="subcellular location">
    <subcellularLocation>
        <location evidence="1 7">Cytoplasm</location>
    </subcellularLocation>
</comment>
<dbReference type="GO" id="GO:0005829">
    <property type="term" value="C:cytosol"/>
    <property type="evidence" value="ECO:0007669"/>
    <property type="project" value="UniProtKB-ARBA"/>
</dbReference>
<evidence type="ECO:0000256" key="8">
    <source>
        <dbReference type="NCBIfam" id="TIGR00038"/>
    </source>
</evidence>
<dbReference type="SUPFAM" id="SSF50104">
    <property type="entry name" value="Translation proteins SH3-like domain"/>
    <property type="match status" value="1"/>
</dbReference>
<dbReference type="SUPFAM" id="SSF50249">
    <property type="entry name" value="Nucleic acid-binding proteins"/>
    <property type="match status" value="2"/>
</dbReference>
<dbReference type="PIRSF" id="PIRSF005901">
    <property type="entry name" value="EF-P"/>
    <property type="match status" value="1"/>
</dbReference>
<dbReference type="NCBIfam" id="TIGR00038">
    <property type="entry name" value="efp"/>
    <property type="match status" value="1"/>
</dbReference>
<dbReference type="Pfam" id="PF01132">
    <property type="entry name" value="EFP"/>
    <property type="match status" value="1"/>
</dbReference>
<comment type="similarity">
    <text evidence="3 7 9">Belongs to the elongation factor P family.</text>
</comment>
<dbReference type="InterPro" id="IPR008991">
    <property type="entry name" value="Translation_prot_SH3-like_sf"/>
</dbReference>
<dbReference type="PANTHER" id="PTHR30053:SF12">
    <property type="entry name" value="ELONGATION FACTOR P (EF-P) FAMILY PROTEIN"/>
    <property type="match status" value="1"/>
</dbReference>
<dbReference type="Pfam" id="PF08207">
    <property type="entry name" value="EFP_N"/>
    <property type="match status" value="1"/>
</dbReference>
<dbReference type="SMART" id="SM01185">
    <property type="entry name" value="EFP"/>
    <property type="match status" value="1"/>
</dbReference>
<evidence type="ECO:0000259" key="11">
    <source>
        <dbReference type="SMART" id="SM01185"/>
    </source>
</evidence>
<gene>
    <name evidence="7 12" type="primary">efp</name>
    <name evidence="12" type="ORF">C4541_12675</name>
</gene>
<evidence type="ECO:0000256" key="4">
    <source>
        <dbReference type="ARBA" id="ARBA00022490"/>
    </source>
</evidence>
<reference evidence="12 13" key="1">
    <citation type="journal article" date="2017" name="ISME J.">
        <title>Energy and carbon metabolisms in a deep terrestrial subsurface fluid microbial community.</title>
        <authorList>
            <person name="Momper L."/>
            <person name="Jungbluth S.P."/>
            <person name="Lee M.D."/>
            <person name="Amend J.P."/>
        </authorList>
    </citation>
    <scope>NUCLEOTIDE SEQUENCE [LARGE SCALE GENOMIC DNA]</scope>
    <source>
        <strain evidence="12">SURF_26</strain>
    </source>
</reference>
<comment type="pathway">
    <text evidence="2 7">Protein biosynthesis; polypeptide chain elongation.</text>
</comment>
<evidence type="ECO:0000256" key="2">
    <source>
        <dbReference type="ARBA" id="ARBA00004815"/>
    </source>
</evidence>
<dbReference type="UniPathway" id="UPA00345"/>
<dbReference type="PANTHER" id="PTHR30053">
    <property type="entry name" value="ELONGATION FACTOR P"/>
    <property type="match status" value="1"/>
</dbReference>
<dbReference type="AlphaFoldDB" id="A0A3A4QW17"/>
<comment type="function">
    <text evidence="7">Involved in peptide bond synthesis. Stimulates efficient translation and peptide-bond synthesis on native or reconstituted 70S ribosomes in vitro. Probably functions indirectly by altering the affinity of the ribosome for aminoacyl-tRNA, thus increasing their reactivity as acceptors for peptidyl transferase.</text>
</comment>
<sequence>MIKASELKRGMAFMLNNEIHIVTELEHRTPGNLRAFIQLSYKNLNTGKAYSNRHRPTDEFEAIELVSRPTQYLYKDGDLYYFMKLDDYETIHMEADDIGSDRKFLKENMELTIMFHGEKPIQIELPTSITYEVVSTIPGVKGDTVTNVQKPATLETGLEVNVPLFIKEGDVIKIDTRTGAYIGKAN</sequence>
<evidence type="ECO:0000256" key="7">
    <source>
        <dbReference type="HAMAP-Rule" id="MF_00141"/>
    </source>
</evidence>
<keyword evidence="5 7" id="KW-0251">Elongation factor</keyword>